<comment type="caution">
    <text evidence="11">The sequence shown here is derived from an EMBL/GenBank/DDBJ whole genome shotgun (WGS) entry which is preliminary data.</text>
</comment>
<feature type="signal peptide" evidence="9">
    <location>
        <begin position="1"/>
        <end position="19"/>
    </location>
</feature>
<dbReference type="AlphaFoldDB" id="A0AAN8U728"/>
<dbReference type="PANTHER" id="PTHR48063">
    <property type="entry name" value="LRR RECEPTOR-LIKE KINASE"/>
    <property type="match status" value="1"/>
</dbReference>
<evidence type="ECO:0000313" key="12">
    <source>
        <dbReference type="Proteomes" id="UP001371456"/>
    </source>
</evidence>
<dbReference type="InterPro" id="IPR032675">
    <property type="entry name" value="LRR_dom_sf"/>
</dbReference>
<dbReference type="EMBL" id="JBANQN010000002">
    <property type="protein sequence ID" value="KAK6797032.1"/>
    <property type="molecule type" value="Genomic_DNA"/>
</dbReference>
<dbReference type="Pfam" id="PF08263">
    <property type="entry name" value="LRRNT_2"/>
    <property type="match status" value="1"/>
</dbReference>
<evidence type="ECO:0000256" key="1">
    <source>
        <dbReference type="ARBA" id="ARBA00004479"/>
    </source>
</evidence>
<sequence>MRGLYYIVLALFTIKFCSCSGICKENEKTALLRLKKEANDPTNVLSSWVDKEDCCNWEGVLCHNVTID</sequence>
<keyword evidence="2" id="KW-0433">Leucine-rich repeat</keyword>
<dbReference type="PANTHER" id="PTHR48063:SF98">
    <property type="entry name" value="LRR RECEPTOR-LIKE SERINE_THREONINE-PROTEIN KINASE FLS2"/>
    <property type="match status" value="1"/>
</dbReference>
<proteinExistence type="predicted"/>
<feature type="chain" id="PRO_5043033413" description="Leucine-rich repeat-containing N-terminal plant-type domain-containing protein" evidence="9">
    <location>
        <begin position="20"/>
        <end position="68"/>
    </location>
</feature>
<accession>A0AAN8U728</accession>
<keyword evidence="5" id="KW-0677">Repeat</keyword>
<name>A0AAN8U728_SOLBU</name>
<keyword evidence="8" id="KW-0325">Glycoprotein</keyword>
<feature type="domain" description="Leucine-rich repeat-containing N-terminal plant-type" evidence="10">
    <location>
        <begin position="26"/>
        <end position="62"/>
    </location>
</feature>
<keyword evidence="3" id="KW-0812">Transmembrane</keyword>
<gene>
    <name evidence="11" type="ORF">RDI58_004733</name>
</gene>
<evidence type="ECO:0000256" key="5">
    <source>
        <dbReference type="ARBA" id="ARBA00022737"/>
    </source>
</evidence>
<evidence type="ECO:0000256" key="3">
    <source>
        <dbReference type="ARBA" id="ARBA00022692"/>
    </source>
</evidence>
<dbReference type="InterPro" id="IPR013210">
    <property type="entry name" value="LRR_N_plant-typ"/>
</dbReference>
<evidence type="ECO:0000256" key="2">
    <source>
        <dbReference type="ARBA" id="ARBA00022614"/>
    </source>
</evidence>
<reference evidence="11 12" key="1">
    <citation type="submission" date="2024-02" db="EMBL/GenBank/DDBJ databases">
        <title>de novo genome assembly of Solanum bulbocastanum strain 11H21.</title>
        <authorList>
            <person name="Hosaka A.J."/>
        </authorList>
    </citation>
    <scope>NUCLEOTIDE SEQUENCE [LARGE SCALE GENOMIC DNA]</scope>
    <source>
        <tissue evidence="11">Young leaves</tissue>
    </source>
</reference>
<evidence type="ECO:0000313" key="11">
    <source>
        <dbReference type="EMBL" id="KAK6797032.1"/>
    </source>
</evidence>
<dbReference type="InterPro" id="IPR046956">
    <property type="entry name" value="RLP23-like"/>
</dbReference>
<evidence type="ECO:0000256" key="4">
    <source>
        <dbReference type="ARBA" id="ARBA00022729"/>
    </source>
</evidence>
<evidence type="ECO:0000259" key="10">
    <source>
        <dbReference type="Pfam" id="PF08263"/>
    </source>
</evidence>
<evidence type="ECO:0000256" key="9">
    <source>
        <dbReference type="SAM" id="SignalP"/>
    </source>
</evidence>
<comment type="subcellular location">
    <subcellularLocation>
        <location evidence="1">Membrane</location>
        <topology evidence="1">Single-pass type I membrane protein</topology>
    </subcellularLocation>
</comment>
<protein>
    <recommendedName>
        <fullName evidence="10">Leucine-rich repeat-containing N-terminal plant-type domain-containing protein</fullName>
    </recommendedName>
</protein>
<dbReference type="Proteomes" id="UP001371456">
    <property type="component" value="Unassembled WGS sequence"/>
</dbReference>
<organism evidence="11 12">
    <name type="scientific">Solanum bulbocastanum</name>
    <name type="common">Wild potato</name>
    <dbReference type="NCBI Taxonomy" id="147425"/>
    <lineage>
        <taxon>Eukaryota</taxon>
        <taxon>Viridiplantae</taxon>
        <taxon>Streptophyta</taxon>
        <taxon>Embryophyta</taxon>
        <taxon>Tracheophyta</taxon>
        <taxon>Spermatophyta</taxon>
        <taxon>Magnoliopsida</taxon>
        <taxon>eudicotyledons</taxon>
        <taxon>Gunneridae</taxon>
        <taxon>Pentapetalae</taxon>
        <taxon>asterids</taxon>
        <taxon>lamiids</taxon>
        <taxon>Solanales</taxon>
        <taxon>Solanaceae</taxon>
        <taxon>Solanoideae</taxon>
        <taxon>Solaneae</taxon>
        <taxon>Solanum</taxon>
    </lineage>
</organism>
<keyword evidence="6" id="KW-1133">Transmembrane helix</keyword>
<keyword evidence="12" id="KW-1185">Reference proteome</keyword>
<dbReference type="GO" id="GO:0016020">
    <property type="term" value="C:membrane"/>
    <property type="evidence" value="ECO:0007669"/>
    <property type="project" value="UniProtKB-SubCell"/>
</dbReference>
<evidence type="ECO:0000256" key="7">
    <source>
        <dbReference type="ARBA" id="ARBA00023136"/>
    </source>
</evidence>
<dbReference type="Gene3D" id="3.80.10.10">
    <property type="entry name" value="Ribonuclease Inhibitor"/>
    <property type="match status" value="1"/>
</dbReference>
<keyword evidence="7" id="KW-0472">Membrane</keyword>
<evidence type="ECO:0000256" key="6">
    <source>
        <dbReference type="ARBA" id="ARBA00022989"/>
    </source>
</evidence>
<evidence type="ECO:0000256" key="8">
    <source>
        <dbReference type="ARBA" id="ARBA00023180"/>
    </source>
</evidence>
<keyword evidence="4 9" id="KW-0732">Signal</keyword>